<evidence type="ECO:0000256" key="2">
    <source>
        <dbReference type="ARBA" id="ARBA00022692"/>
    </source>
</evidence>
<dbReference type="PANTHER" id="PTHR36917:SF1">
    <property type="entry name" value="INNER MEMBRANE-SPANNING PROTEIN YCIB"/>
    <property type="match status" value="1"/>
</dbReference>
<feature type="transmembrane region" description="Helical" evidence="5">
    <location>
        <begin position="91"/>
        <end position="107"/>
    </location>
</feature>
<evidence type="ECO:0000256" key="1">
    <source>
        <dbReference type="ARBA" id="ARBA00022475"/>
    </source>
</evidence>
<dbReference type="InterPro" id="IPR006008">
    <property type="entry name" value="YciB"/>
</dbReference>
<keyword evidence="1 5" id="KW-1003">Cell membrane</keyword>
<dbReference type="GO" id="GO:0005886">
    <property type="term" value="C:plasma membrane"/>
    <property type="evidence" value="ECO:0007669"/>
    <property type="project" value="UniProtKB-SubCell"/>
</dbReference>
<feature type="transmembrane region" description="Helical" evidence="5">
    <location>
        <begin position="128"/>
        <end position="151"/>
    </location>
</feature>
<sequence length="193" mass="21437">MTDPAPKPAGYIKLLLDFGPLLLFFITYGRSDLLTATGVLVVASVICFAVLWRLERRVPVMPLLNVVLVVIFGGLTLLLADETFIKMKPTLIYGLFALLLAGGRLLGRQPLQIAFGPMLSLTEKGWTLLTWRWAAFFVCLAGINEIAWRILTTDQWVMLKTFGFIPIVLVFALAQTPLMTRYKSTDESESAGI</sequence>
<dbReference type="NCBIfam" id="NF001323">
    <property type="entry name" value="PRK00259.1-1"/>
    <property type="match status" value="1"/>
</dbReference>
<keyword evidence="7" id="KW-1185">Reference proteome</keyword>
<comment type="caution">
    <text evidence="6">The sequence shown here is derived from an EMBL/GenBank/DDBJ whole genome shotgun (WGS) entry which is preliminary data.</text>
</comment>
<evidence type="ECO:0000313" key="6">
    <source>
        <dbReference type="EMBL" id="OYQ18543.1"/>
    </source>
</evidence>
<dbReference type="PANTHER" id="PTHR36917">
    <property type="entry name" value="INTRACELLULAR SEPTATION PROTEIN A-RELATED"/>
    <property type="match status" value="1"/>
</dbReference>
<keyword evidence="3 5" id="KW-1133">Transmembrane helix</keyword>
<dbReference type="Pfam" id="PF04279">
    <property type="entry name" value="IspA"/>
    <property type="match status" value="1"/>
</dbReference>
<dbReference type="OrthoDB" id="9788219at2"/>
<feature type="transmembrane region" description="Helical" evidence="5">
    <location>
        <begin position="157"/>
        <end position="174"/>
    </location>
</feature>
<comment type="similarity">
    <text evidence="5">Belongs to the YciB family.</text>
</comment>
<dbReference type="NCBIfam" id="TIGR00997">
    <property type="entry name" value="ispZ"/>
    <property type="match status" value="1"/>
</dbReference>
<gene>
    <name evidence="5" type="primary">yciB</name>
    <name evidence="6" type="ORF">CHR90_09700</name>
</gene>
<keyword evidence="5" id="KW-0997">Cell inner membrane</keyword>
<evidence type="ECO:0000313" key="7">
    <source>
        <dbReference type="Proteomes" id="UP000216361"/>
    </source>
</evidence>
<dbReference type="RefSeq" id="WP_094408806.1">
    <property type="nucleotide sequence ID" value="NZ_BMJZ01000001.1"/>
</dbReference>
<evidence type="ECO:0000256" key="3">
    <source>
        <dbReference type="ARBA" id="ARBA00022989"/>
    </source>
</evidence>
<dbReference type="EMBL" id="NOXS01000032">
    <property type="protein sequence ID" value="OYQ18543.1"/>
    <property type="molecule type" value="Genomic_DNA"/>
</dbReference>
<proteinExistence type="inferred from homology"/>
<reference evidence="6 7" key="1">
    <citation type="submission" date="2017-07" db="EMBL/GenBank/DDBJ databases">
        <title>Elstera cyanobacteriorum sp. nov., a novel bacterium isolated from cyanobacterial aggregates in a eutrophic lake.</title>
        <authorList>
            <person name="Cai H."/>
        </authorList>
    </citation>
    <scope>NUCLEOTIDE SEQUENCE [LARGE SCALE GENOMIC DNA]</scope>
    <source>
        <strain evidence="6 7">TH019</strain>
    </source>
</reference>
<feature type="transmembrane region" description="Helical" evidence="5">
    <location>
        <begin position="34"/>
        <end position="54"/>
    </location>
</feature>
<evidence type="ECO:0000256" key="5">
    <source>
        <dbReference type="HAMAP-Rule" id="MF_00189"/>
    </source>
</evidence>
<accession>A0A255XNH8</accession>
<dbReference type="HAMAP" id="MF_00189">
    <property type="entry name" value="YciB"/>
    <property type="match status" value="1"/>
</dbReference>
<keyword evidence="4 5" id="KW-0472">Membrane</keyword>
<organism evidence="6 7">
    <name type="scientific">Elstera cyanobacteriorum</name>
    <dbReference type="NCBI Taxonomy" id="2022747"/>
    <lineage>
        <taxon>Bacteria</taxon>
        <taxon>Pseudomonadati</taxon>
        <taxon>Pseudomonadota</taxon>
        <taxon>Alphaproteobacteria</taxon>
        <taxon>Rhodospirillales</taxon>
        <taxon>Rhodospirillaceae</taxon>
        <taxon>Elstera</taxon>
    </lineage>
</organism>
<keyword evidence="2 5" id="KW-0812">Transmembrane</keyword>
<comment type="subcellular location">
    <subcellularLocation>
        <location evidence="5">Cell inner membrane</location>
        <topology evidence="5">Multi-pass membrane protein</topology>
    </subcellularLocation>
</comment>
<feature type="transmembrane region" description="Helical" evidence="5">
    <location>
        <begin position="61"/>
        <end position="79"/>
    </location>
</feature>
<name>A0A255XNH8_9PROT</name>
<dbReference type="AlphaFoldDB" id="A0A255XNH8"/>
<feature type="transmembrane region" description="Helical" evidence="5">
    <location>
        <begin position="12"/>
        <end position="28"/>
    </location>
</feature>
<evidence type="ECO:0000256" key="4">
    <source>
        <dbReference type="ARBA" id="ARBA00023136"/>
    </source>
</evidence>
<comment type="function">
    <text evidence="5">Plays a role in cell envelope biogenesis, maintenance of cell envelope integrity and membrane homeostasis.</text>
</comment>
<dbReference type="Proteomes" id="UP000216361">
    <property type="component" value="Unassembled WGS sequence"/>
</dbReference>
<protein>
    <recommendedName>
        <fullName evidence="5">Inner membrane-spanning protein YciB</fullName>
    </recommendedName>
</protein>